<dbReference type="SUPFAM" id="SSF50891">
    <property type="entry name" value="Cyclophilin-like"/>
    <property type="match status" value="1"/>
</dbReference>
<gene>
    <name evidence="1" type="ORF">DIATSA_LOCUS7407</name>
</gene>
<dbReference type="EMBL" id="OU893351">
    <property type="protein sequence ID" value="CAG9789700.1"/>
    <property type="molecule type" value="Genomic_DNA"/>
</dbReference>
<dbReference type="InterPro" id="IPR029000">
    <property type="entry name" value="Cyclophilin-like_dom_sf"/>
</dbReference>
<name>A0A9N9WEJ0_9NEOP</name>
<dbReference type="OrthoDB" id="7465393at2759"/>
<evidence type="ECO:0000313" key="1">
    <source>
        <dbReference type="EMBL" id="CAG9789700.1"/>
    </source>
</evidence>
<dbReference type="Proteomes" id="UP001153714">
    <property type="component" value="Chromosome 20"/>
</dbReference>
<sequence>MELLRAIKEAHFNRKPKVVPTAELRRQWTRNRRKIIEGAQAKFVLFPPVPKEIVEDAAFVTPTGVKRPRVYITLRIRGWAEMGALTAELFTDVCPATCRLFLELLDGDALGFGYVGTCFFR</sequence>
<proteinExistence type="predicted"/>
<keyword evidence="2" id="KW-1185">Reference proteome</keyword>
<dbReference type="AlphaFoldDB" id="A0A9N9WEJ0"/>
<reference evidence="1" key="2">
    <citation type="submission" date="2022-10" db="EMBL/GenBank/DDBJ databases">
        <authorList>
            <consortium name="ENA_rothamsted_submissions"/>
            <consortium name="culmorum"/>
            <person name="King R."/>
        </authorList>
    </citation>
    <scope>NUCLEOTIDE SEQUENCE</scope>
</reference>
<accession>A0A9N9WEJ0</accession>
<reference evidence="1" key="1">
    <citation type="submission" date="2021-12" db="EMBL/GenBank/DDBJ databases">
        <authorList>
            <person name="King R."/>
        </authorList>
    </citation>
    <scope>NUCLEOTIDE SEQUENCE</scope>
</reference>
<organism evidence="1 2">
    <name type="scientific">Diatraea saccharalis</name>
    <name type="common">sugarcane borer</name>
    <dbReference type="NCBI Taxonomy" id="40085"/>
    <lineage>
        <taxon>Eukaryota</taxon>
        <taxon>Metazoa</taxon>
        <taxon>Ecdysozoa</taxon>
        <taxon>Arthropoda</taxon>
        <taxon>Hexapoda</taxon>
        <taxon>Insecta</taxon>
        <taxon>Pterygota</taxon>
        <taxon>Neoptera</taxon>
        <taxon>Endopterygota</taxon>
        <taxon>Lepidoptera</taxon>
        <taxon>Glossata</taxon>
        <taxon>Ditrysia</taxon>
        <taxon>Pyraloidea</taxon>
        <taxon>Crambidae</taxon>
        <taxon>Crambinae</taxon>
        <taxon>Diatraea</taxon>
    </lineage>
</organism>
<evidence type="ECO:0000313" key="2">
    <source>
        <dbReference type="Proteomes" id="UP001153714"/>
    </source>
</evidence>
<dbReference type="Gene3D" id="2.40.100.10">
    <property type="entry name" value="Cyclophilin-like"/>
    <property type="match status" value="1"/>
</dbReference>
<protein>
    <submittedName>
        <fullName evidence="1">Uncharacterized protein</fullName>
    </submittedName>
</protein>